<reference evidence="1 2" key="1">
    <citation type="submission" date="2020-06" db="EMBL/GenBank/DDBJ databases">
        <title>Rheinheimera sp. nov., a marine bacterium isolated from coastal.</title>
        <authorList>
            <person name="Yu Q."/>
            <person name="Qi Y."/>
            <person name="Pu J."/>
        </authorList>
    </citation>
    <scope>NUCLEOTIDE SEQUENCE [LARGE SCALE GENOMIC DNA]</scope>
    <source>
        <strain evidence="1 2">YQF-2</strain>
    </source>
</reference>
<organism evidence="1 2">
    <name type="scientific">Rheinheimera lutimaris</name>
    <dbReference type="NCBI Taxonomy" id="2740584"/>
    <lineage>
        <taxon>Bacteria</taxon>
        <taxon>Pseudomonadati</taxon>
        <taxon>Pseudomonadota</taxon>
        <taxon>Gammaproteobacteria</taxon>
        <taxon>Chromatiales</taxon>
        <taxon>Chromatiaceae</taxon>
        <taxon>Rheinheimera</taxon>
    </lineage>
</organism>
<comment type="caution">
    <text evidence="1">The sequence shown here is derived from an EMBL/GenBank/DDBJ whole genome shotgun (WGS) entry which is preliminary data.</text>
</comment>
<evidence type="ECO:0000313" key="1">
    <source>
        <dbReference type="EMBL" id="NRQ43969.1"/>
    </source>
</evidence>
<sequence>MYLKVGGEYADRELQFLAELLNNLDEKVVEVSNLIFKSVDPESDGLTDRGEYFIGVGFSVIQQYLTDTLTLTGVSKSRALDIGPRYSEEFTFISVVNAAANWWKHSAEWVGQETRSRLALQTQKIVVETAESLDYPLSNVLAKLLGTSEITLSALLPNLVLWRSALDTVVRENA</sequence>
<dbReference type="AlphaFoldDB" id="A0A7Y5ATD0"/>
<keyword evidence="2" id="KW-1185">Reference proteome</keyword>
<proteinExistence type="predicted"/>
<dbReference type="Proteomes" id="UP000523161">
    <property type="component" value="Unassembled WGS sequence"/>
</dbReference>
<accession>A0A7Y5ATD0</accession>
<dbReference type="EMBL" id="JABSOD010000020">
    <property type="protein sequence ID" value="NRQ43969.1"/>
    <property type="molecule type" value="Genomic_DNA"/>
</dbReference>
<protein>
    <submittedName>
        <fullName evidence="1">Uncharacterized protein</fullName>
    </submittedName>
</protein>
<name>A0A7Y5ATD0_9GAMM</name>
<evidence type="ECO:0000313" key="2">
    <source>
        <dbReference type="Proteomes" id="UP000523161"/>
    </source>
</evidence>
<dbReference type="RefSeq" id="WP_173502202.1">
    <property type="nucleotide sequence ID" value="NZ_JABSOD010000020.1"/>
</dbReference>
<gene>
    <name evidence="1" type="ORF">HRH59_15600</name>
</gene>